<evidence type="ECO:0000256" key="4">
    <source>
        <dbReference type="ARBA" id="ARBA00022475"/>
    </source>
</evidence>
<keyword evidence="6 8" id="KW-0175">Coiled coil</keyword>
<protein>
    <submittedName>
        <fullName evidence="14">Efflux RND transporter periplasmic adaptor subunit</fullName>
    </submittedName>
</protein>
<proteinExistence type="inferred from homology"/>
<evidence type="ECO:0000259" key="13">
    <source>
        <dbReference type="Pfam" id="PF25967"/>
    </source>
</evidence>
<feature type="domain" description="Multidrug resistance protein MdtA-like alpha-helical hairpin" evidence="10">
    <location>
        <begin position="108"/>
        <end position="184"/>
    </location>
</feature>
<feature type="region of interest" description="Disordered" evidence="9">
    <location>
        <begin position="330"/>
        <end position="375"/>
    </location>
</feature>
<evidence type="ECO:0000259" key="11">
    <source>
        <dbReference type="Pfam" id="PF25917"/>
    </source>
</evidence>
<feature type="coiled-coil region" evidence="8">
    <location>
        <begin position="94"/>
        <end position="180"/>
    </location>
</feature>
<feature type="domain" description="Multidrug resistance protein MdtA-like beta-barrel" evidence="12">
    <location>
        <begin position="222"/>
        <end position="312"/>
    </location>
</feature>
<feature type="domain" description="Multidrug resistance protein MdtA-like C-terminal permuted SH3" evidence="13">
    <location>
        <begin position="379"/>
        <end position="421"/>
    </location>
</feature>
<dbReference type="Pfam" id="PF25876">
    <property type="entry name" value="HH_MFP_RND"/>
    <property type="match status" value="1"/>
</dbReference>
<dbReference type="InterPro" id="IPR058627">
    <property type="entry name" value="MdtA-like_C"/>
</dbReference>
<dbReference type="Gene3D" id="6.10.140.1990">
    <property type="match status" value="1"/>
</dbReference>
<evidence type="ECO:0000256" key="7">
    <source>
        <dbReference type="ARBA" id="ARBA00023136"/>
    </source>
</evidence>
<dbReference type="EMBL" id="CP073587">
    <property type="protein sequence ID" value="QUN06743.1"/>
    <property type="molecule type" value="Genomic_DNA"/>
</dbReference>
<evidence type="ECO:0000313" key="14">
    <source>
        <dbReference type="EMBL" id="QUN06743.1"/>
    </source>
</evidence>
<evidence type="ECO:0000259" key="10">
    <source>
        <dbReference type="Pfam" id="PF25876"/>
    </source>
</evidence>
<sequence>MKKSSKRKLVLLVIVTLIAVAAVWYFSLHQEPPVAYATEVVHRGDIENTVLANGMLQASKLVSVGAQVSGQIKVLPVVLGQQVKKGDLIAQIDSLSQQNNLKEAEASLNSINAQYAAKQAQINQAQLEYNRQKAMLADNASSRADYESAEANLTVYKAELQQLEAQRQQAEITVDNAKVDLGYTTISAPMDGTVVYTAVEVGQTVNANQTTPTIVEMAQLDTMTVKAQISEADVVNVKPGQEVYFTILGNPNHKYRGTLRAIEPGPTSMDGNDKDMTADDSTAIYYNGLFEVKNPDHTLRIGMTAEVSIVLDKADNALLVPAQVLVKRTGPAAGTGHAGSAMRGEPGPRPDDMPKPQGELPPIGNDTPPLRAGRAPMRPHYQVPVLVNGQVEYRDVKVGINNKVNAQILSGLQEGEEVVIGTPTSGTASSNRRRPGPPMGF</sequence>
<keyword evidence="5" id="KW-0997">Cell inner membrane</keyword>
<keyword evidence="15" id="KW-1185">Reference proteome</keyword>
<dbReference type="Pfam" id="PF25944">
    <property type="entry name" value="Beta-barrel_RND"/>
    <property type="match status" value="1"/>
</dbReference>
<evidence type="ECO:0000256" key="9">
    <source>
        <dbReference type="SAM" id="MobiDB-lite"/>
    </source>
</evidence>
<dbReference type="Pfam" id="PF25967">
    <property type="entry name" value="RND-MFP_C"/>
    <property type="match status" value="1"/>
</dbReference>
<name>A0ABX7YW81_9GAMM</name>
<keyword evidence="3" id="KW-0813">Transport</keyword>
<dbReference type="InterPro" id="IPR058626">
    <property type="entry name" value="MdtA-like_b-barrel"/>
</dbReference>
<dbReference type="SUPFAM" id="SSF111369">
    <property type="entry name" value="HlyD-like secretion proteins"/>
    <property type="match status" value="1"/>
</dbReference>
<dbReference type="InterPro" id="IPR030190">
    <property type="entry name" value="MacA_alpha-hairpin_sf"/>
</dbReference>
<evidence type="ECO:0000256" key="3">
    <source>
        <dbReference type="ARBA" id="ARBA00022448"/>
    </source>
</evidence>
<comment type="subcellular location">
    <subcellularLocation>
        <location evidence="1">Cell membrane</location>
    </subcellularLocation>
</comment>
<dbReference type="Gene3D" id="2.40.50.100">
    <property type="match status" value="1"/>
</dbReference>
<dbReference type="InterPro" id="IPR006143">
    <property type="entry name" value="RND_pump_MFP"/>
</dbReference>
<dbReference type="Gene3D" id="2.40.420.20">
    <property type="match status" value="1"/>
</dbReference>
<feature type="region of interest" description="Disordered" evidence="9">
    <location>
        <begin position="419"/>
        <end position="441"/>
    </location>
</feature>
<dbReference type="Proteomes" id="UP000679575">
    <property type="component" value="Chromosome"/>
</dbReference>
<evidence type="ECO:0000256" key="8">
    <source>
        <dbReference type="SAM" id="Coils"/>
    </source>
</evidence>
<dbReference type="InterPro" id="IPR058625">
    <property type="entry name" value="MdtA-like_BSH"/>
</dbReference>
<keyword evidence="4" id="KW-1003">Cell membrane</keyword>
<evidence type="ECO:0000313" key="15">
    <source>
        <dbReference type="Proteomes" id="UP000679575"/>
    </source>
</evidence>
<evidence type="ECO:0000256" key="6">
    <source>
        <dbReference type="ARBA" id="ARBA00023054"/>
    </source>
</evidence>
<dbReference type="InterPro" id="IPR058624">
    <property type="entry name" value="MdtA-like_HH"/>
</dbReference>
<evidence type="ECO:0000256" key="1">
    <source>
        <dbReference type="ARBA" id="ARBA00004236"/>
    </source>
</evidence>
<dbReference type="Gene3D" id="2.40.30.170">
    <property type="match status" value="1"/>
</dbReference>
<evidence type="ECO:0000256" key="5">
    <source>
        <dbReference type="ARBA" id="ARBA00022519"/>
    </source>
</evidence>
<evidence type="ECO:0000259" key="12">
    <source>
        <dbReference type="Pfam" id="PF25944"/>
    </source>
</evidence>
<evidence type="ECO:0000256" key="2">
    <source>
        <dbReference type="ARBA" id="ARBA00009477"/>
    </source>
</evidence>
<accession>A0ABX7YW81</accession>
<gene>
    <name evidence="14" type="ORF">KDN34_04650</name>
</gene>
<keyword evidence="7" id="KW-0472">Membrane</keyword>
<comment type="similarity">
    <text evidence="2">Belongs to the membrane fusion protein (MFP) (TC 8.A.1) family.</text>
</comment>
<dbReference type="Pfam" id="PF25917">
    <property type="entry name" value="BSH_RND"/>
    <property type="match status" value="1"/>
</dbReference>
<reference evidence="14 15" key="1">
    <citation type="submission" date="2021-04" db="EMBL/GenBank/DDBJ databases">
        <title>Novel species identification of genus Shewanella.</title>
        <authorList>
            <person name="Liu G."/>
        </authorList>
    </citation>
    <scope>NUCLEOTIDE SEQUENCE [LARGE SCALE GENOMIC DNA]</scope>
    <source>
        <strain evidence="14 15">FJAT-54481</strain>
    </source>
</reference>
<dbReference type="PANTHER" id="PTHR30469:SF33">
    <property type="entry name" value="SLR1207 PROTEIN"/>
    <property type="match status" value="1"/>
</dbReference>
<dbReference type="PANTHER" id="PTHR30469">
    <property type="entry name" value="MULTIDRUG RESISTANCE PROTEIN MDTA"/>
    <property type="match status" value="1"/>
</dbReference>
<organism evidence="14 15">
    <name type="scientific">Shewanella yunxiaonensis</name>
    <dbReference type="NCBI Taxonomy" id="2829809"/>
    <lineage>
        <taxon>Bacteria</taxon>
        <taxon>Pseudomonadati</taxon>
        <taxon>Pseudomonadota</taxon>
        <taxon>Gammaproteobacteria</taxon>
        <taxon>Alteromonadales</taxon>
        <taxon>Shewanellaceae</taxon>
        <taxon>Shewanella</taxon>
    </lineage>
</organism>
<dbReference type="NCBIfam" id="TIGR01730">
    <property type="entry name" value="RND_mfp"/>
    <property type="match status" value="1"/>
</dbReference>
<feature type="domain" description="Multidrug resistance protein MdtA-like barrel-sandwich hybrid" evidence="11">
    <location>
        <begin position="61"/>
        <end position="215"/>
    </location>
</feature>
<dbReference type="RefSeq" id="WP_212595753.1">
    <property type="nucleotide sequence ID" value="NZ_CP073587.1"/>
</dbReference>